<dbReference type="AlphaFoldDB" id="A0A6J6E5B1"/>
<protein>
    <submittedName>
        <fullName evidence="2">Unannotated protein</fullName>
    </submittedName>
</protein>
<evidence type="ECO:0000256" key="1">
    <source>
        <dbReference type="SAM" id="Phobius"/>
    </source>
</evidence>
<proteinExistence type="predicted"/>
<evidence type="ECO:0000313" key="2">
    <source>
        <dbReference type="EMBL" id="CAB4571572.1"/>
    </source>
</evidence>
<dbReference type="EMBL" id="CAEZTO010000009">
    <property type="protein sequence ID" value="CAB4571572.1"/>
    <property type="molecule type" value="Genomic_DNA"/>
</dbReference>
<dbReference type="Gene3D" id="1.20.210.10">
    <property type="entry name" value="Cytochrome c oxidase-like, subunit I domain"/>
    <property type="match status" value="1"/>
</dbReference>
<feature type="transmembrane region" description="Helical" evidence="1">
    <location>
        <begin position="100"/>
        <end position="126"/>
    </location>
</feature>
<keyword evidence="1" id="KW-1133">Transmembrane helix</keyword>
<accession>A0A6J6E5B1</accession>
<name>A0A6J6E5B1_9ZZZZ</name>
<feature type="transmembrane region" description="Helical" evidence="1">
    <location>
        <begin position="138"/>
        <end position="157"/>
    </location>
</feature>
<feature type="transmembrane region" description="Helical" evidence="1">
    <location>
        <begin position="163"/>
        <end position="183"/>
    </location>
</feature>
<keyword evidence="1" id="KW-0472">Membrane</keyword>
<dbReference type="InterPro" id="IPR036927">
    <property type="entry name" value="Cyt_c_oxase-like_su1_sf"/>
</dbReference>
<reference evidence="2" key="1">
    <citation type="submission" date="2020-05" db="EMBL/GenBank/DDBJ databases">
        <authorList>
            <person name="Chiriac C."/>
            <person name="Salcher M."/>
            <person name="Ghai R."/>
            <person name="Kavagutti S V."/>
        </authorList>
    </citation>
    <scope>NUCLEOTIDE SEQUENCE</scope>
</reference>
<sequence>MRIIHIPRAVFALAGGLFITFSQSHAAVIGLLVFALFALLTGISTLLVERRVGEKKLLPLSVVNLVGSVFALVALFQTGGFQQAWYAYAPATHSTYSPNAAQLGLLLIVVAGWALVTGSIEIYLGSKEGFSERSGRDFLISAFFSIALAVLFLLVAPDVVSTVGFFGAYLMLLGVHWGIAAAGEGKK</sequence>
<feature type="transmembrane region" description="Helical" evidence="1">
    <location>
        <begin position="26"/>
        <end position="48"/>
    </location>
</feature>
<feature type="transmembrane region" description="Helical" evidence="1">
    <location>
        <begin position="60"/>
        <end position="80"/>
    </location>
</feature>
<organism evidence="2">
    <name type="scientific">freshwater metagenome</name>
    <dbReference type="NCBI Taxonomy" id="449393"/>
    <lineage>
        <taxon>unclassified sequences</taxon>
        <taxon>metagenomes</taxon>
        <taxon>ecological metagenomes</taxon>
    </lineage>
</organism>
<keyword evidence="1" id="KW-0812">Transmembrane</keyword>
<gene>
    <name evidence="2" type="ORF">UFOPK1693_00750</name>
</gene>